<dbReference type="RefSeq" id="WP_208346732.1">
    <property type="nucleotide sequence ID" value="NZ_CAWQFN010000375.1"/>
</dbReference>
<keyword evidence="2" id="KW-1185">Reference proteome</keyword>
<proteinExistence type="predicted"/>
<name>A0AAP5M934_9CYAN</name>
<evidence type="ECO:0000313" key="2">
    <source>
        <dbReference type="Proteomes" id="UP000667802"/>
    </source>
</evidence>
<comment type="caution">
    <text evidence="1">The sequence shown here is derived from an EMBL/GenBank/DDBJ whole genome shotgun (WGS) entry which is preliminary data.</text>
</comment>
<evidence type="ECO:0000313" key="1">
    <source>
        <dbReference type="EMBL" id="MDR9899796.1"/>
    </source>
</evidence>
<accession>A0AAP5M934</accession>
<gene>
    <name evidence="1" type="ORF">G7B40_035345</name>
</gene>
<protein>
    <submittedName>
        <fullName evidence="1">Uncharacterized protein</fullName>
    </submittedName>
</protein>
<organism evidence="1 2">
    <name type="scientific">Aetokthonos hydrillicola Thurmond2011</name>
    <dbReference type="NCBI Taxonomy" id="2712845"/>
    <lineage>
        <taxon>Bacteria</taxon>
        <taxon>Bacillati</taxon>
        <taxon>Cyanobacteriota</taxon>
        <taxon>Cyanophyceae</taxon>
        <taxon>Nostocales</taxon>
        <taxon>Hapalosiphonaceae</taxon>
        <taxon>Aetokthonos</taxon>
    </lineage>
</organism>
<reference evidence="2" key="1">
    <citation type="journal article" date="2021" name="Science">
        <title>Hunting the eagle killer: A cyanobacterial neurotoxin causes vacuolar myelinopathy.</title>
        <authorList>
            <person name="Breinlinger S."/>
            <person name="Phillips T.J."/>
            <person name="Haram B.N."/>
            <person name="Mares J."/>
            <person name="Martinez Yerena J.A."/>
            <person name="Hrouzek P."/>
            <person name="Sobotka R."/>
            <person name="Henderson W.M."/>
            <person name="Schmieder P."/>
            <person name="Williams S.M."/>
            <person name="Lauderdale J.D."/>
            <person name="Wilde H.D."/>
            <person name="Gerrin W."/>
            <person name="Kust A."/>
            <person name="Washington J.W."/>
            <person name="Wagner C."/>
            <person name="Geier B."/>
            <person name="Liebeke M."/>
            <person name="Enke H."/>
            <person name="Niedermeyer T.H.J."/>
            <person name="Wilde S.B."/>
        </authorList>
    </citation>
    <scope>NUCLEOTIDE SEQUENCE [LARGE SCALE GENOMIC DNA]</scope>
    <source>
        <strain evidence="2">Thurmond2011</strain>
    </source>
</reference>
<dbReference type="AlphaFoldDB" id="A0AAP5M934"/>
<sequence>MLDKVSRLYEQGADEFRIEMYVRRWWLWVKGGVQGKVDFLGCDRICVREVKNLIDRFPIGAMAFMSQLRRFHKITRWVCWHQRFAPLLSQ</sequence>
<dbReference type="Proteomes" id="UP000667802">
    <property type="component" value="Unassembled WGS sequence"/>
</dbReference>
<dbReference type="EMBL" id="JAALHA020000027">
    <property type="protein sequence ID" value="MDR9899796.1"/>
    <property type="molecule type" value="Genomic_DNA"/>
</dbReference>